<feature type="transmembrane region" description="Helical" evidence="1">
    <location>
        <begin position="258"/>
        <end position="277"/>
    </location>
</feature>
<comment type="caution">
    <text evidence="2">The sequence shown here is derived from an EMBL/GenBank/DDBJ whole genome shotgun (WGS) entry which is preliminary data.</text>
</comment>
<dbReference type="AlphaFoldDB" id="A0AAD8F9H2"/>
<protein>
    <submittedName>
        <fullName evidence="2">Uncharacterized protein</fullName>
    </submittedName>
</protein>
<keyword evidence="1" id="KW-0472">Membrane</keyword>
<accession>A0AAD8F9H2</accession>
<reference evidence="2" key="2">
    <citation type="submission" date="2023-04" db="EMBL/GenBank/DDBJ databases">
        <authorList>
            <person name="Bu L."/>
            <person name="Lu L."/>
            <person name="Laidemitt M.R."/>
            <person name="Zhang S.M."/>
            <person name="Mutuku M."/>
            <person name="Mkoji G."/>
            <person name="Steinauer M."/>
            <person name="Loker E.S."/>
        </authorList>
    </citation>
    <scope>NUCLEOTIDE SEQUENCE</scope>
    <source>
        <strain evidence="2">KasaAsao</strain>
        <tissue evidence="2">Whole Snail</tissue>
    </source>
</reference>
<dbReference type="Proteomes" id="UP001233172">
    <property type="component" value="Unassembled WGS sequence"/>
</dbReference>
<evidence type="ECO:0000313" key="2">
    <source>
        <dbReference type="EMBL" id="KAK0055608.1"/>
    </source>
</evidence>
<dbReference type="EMBL" id="JASAOG010000068">
    <property type="protein sequence ID" value="KAK0055608.1"/>
    <property type="molecule type" value="Genomic_DNA"/>
</dbReference>
<keyword evidence="1" id="KW-1133">Transmembrane helix</keyword>
<feature type="non-terminal residue" evidence="2">
    <location>
        <position position="301"/>
    </location>
</feature>
<sequence>QVLNFLRVRLFSASHSMLCFIFCQRIQLFPYNETNNCNISLVEENDRILMYGKVDFNGNIPASSDVFVEIKRKTDTSFQLFSFLKVPEDCHKVFHYGNCFKTDDPKVFKLSLNITAFTVNSEADVRTELVYRETSFFSEIRNLPIVYGSKTDLVVVYVNDQVVHFQQTDVSINDTQVTIVSVCREHFAYNCKQQLSDLETGSLVKSGKEIIVYHTNIKDRFYFELTYSVCTIERSISFSITTHTTTDYLYLTTGINEILIILLSTVLTLVILFYCLPRRCRHRRHCRHCFHCRLLYKRSFR</sequence>
<keyword evidence="1" id="KW-0812">Transmembrane</keyword>
<reference evidence="2" key="1">
    <citation type="journal article" date="2023" name="PLoS Negl. Trop. Dis.">
        <title>A genome sequence for Biomphalaria pfeifferi, the major vector snail for the human-infecting parasite Schistosoma mansoni.</title>
        <authorList>
            <person name="Bu L."/>
            <person name="Lu L."/>
            <person name="Laidemitt M.R."/>
            <person name="Zhang S.M."/>
            <person name="Mutuku M."/>
            <person name="Mkoji G."/>
            <person name="Steinauer M."/>
            <person name="Loker E.S."/>
        </authorList>
    </citation>
    <scope>NUCLEOTIDE SEQUENCE</scope>
    <source>
        <strain evidence="2">KasaAsao</strain>
    </source>
</reference>
<organism evidence="2 3">
    <name type="scientific">Biomphalaria pfeifferi</name>
    <name type="common">Bloodfluke planorb</name>
    <name type="synonym">Freshwater snail</name>
    <dbReference type="NCBI Taxonomy" id="112525"/>
    <lineage>
        <taxon>Eukaryota</taxon>
        <taxon>Metazoa</taxon>
        <taxon>Spiralia</taxon>
        <taxon>Lophotrochozoa</taxon>
        <taxon>Mollusca</taxon>
        <taxon>Gastropoda</taxon>
        <taxon>Heterobranchia</taxon>
        <taxon>Euthyneura</taxon>
        <taxon>Panpulmonata</taxon>
        <taxon>Hygrophila</taxon>
        <taxon>Lymnaeoidea</taxon>
        <taxon>Planorbidae</taxon>
        <taxon>Biomphalaria</taxon>
    </lineage>
</organism>
<name>A0AAD8F9H2_BIOPF</name>
<evidence type="ECO:0000313" key="3">
    <source>
        <dbReference type="Proteomes" id="UP001233172"/>
    </source>
</evidence>
<keyword evidence="3" id="KW-1185">Reference proteome</keyword>
<gene>
    <name evidence="2" type="ORF">Bpfe_014883</name>
</gene>
<proteinExistence type="predicted"/>
<evidence type="ECO:0000256" key="1">
    <source>
        <dbReference type="SAM" id="Phobius"/>
    </source>
</evidence>